<keyword evidence="1" id="KW-0436">Ligase</keyword>
<evidence type="ECO:0000259" key="7">
    <source>
        <dbReference type="PROSITE" id="PS51553"/>
    </source>
</evidence>
<keyword evidence="2 6" id="KW-0547">Nucleotide-binding</keyword>
<dbReference type="InterPro" id="IPR014729">
    <property type="entry name" value="Rossmann-like_a/b/a_fold"/>
</dbReference>
<dbReference type="PANTHER" id="PTHR11922">
    <property type="entry name" value="GMP SYNTHASE-RELATED"/>
    <property type="match status" value="1"/>
</dbReference>
<dbReference type="Pfam" id="PF02540">
    <property type="entry name" value="NAD_synthase"/>
    <property type="match status" value="1"/>
</dbReference>
<keyword evidence="4 6" id="KW-0658">Purine biosynthesis</keyword>
<reference evidence="8 9" key="1">
    <citation type="submission" date="2018-11" db="EMBL/GenBank/DDBJ databases">
        <authorList>
            <consortium name="Pathogen Informatics"/>
        </authorList>
    </citation>
    <scope>NUCLEOTIDE SEQUENCE [LARGE SCALE GENOMIC DNA]</scope>
</reference>
<feature type="domain" description="GMPS ATP-PPase" evidence="7">
    <location>
        <begin position="23"/>
        <end position="118"/>
    </location>
</feature>
<dbReference type="Proteomes" id="UP000281553">
    <property type="component" value="Unassembled WGS sequence"/>
</dbReference>
<dbReference type="InterPro" id="IPR022310">
    <property type="entry name" value="NAD/GMP_synthase"/>
</dbReference>
<evidence type="ECO:0000256" key="1">
    <source>
        <dbReference type="ARBA" id="ARBA00022598"/>
    </source>
</evidence>
<proteinExistence type="predicted"/>
<dbReference type="AlphaFoldDB" id="A0A3P6PXF0"/>
<evidence type="ECO:0000256" key="3">
    <source>
        <dbReference type="ARBA" id="ARBA00022749"/>
    </source>
</evidence>
<evidence type="ECO:0000256" key="5">
    <source>
        <dbReference type="ARBA" id="ARBA00022840"/>
    </source>
</evidence>
<dbReference type="PROSITE" id="PS51553">
    <property type="entry name" value="GMPS_ATP_PPASE"/>
    <property type="match status" value="1"/>
</dbReference>
<keyword evidence="9" id="KW-1185">Reference proteome</keyword>
<evidence type="ECO:0000313" key="9">
    <source>
        <dbReference type="Proteomes" id="UP000281553"/>
    </source>
</evidence>
<keyword evidence="3 6" id="KW-0332">GMP biosynthesis</keyword>
<evidence type="ECO:0000313" key="8">
    <source>
        <dbReference type="EMBL" id="VDK37667.1"/>
    </source>
</evidence>
<dbReference type="Gene3D" id="3.40.50.620">
    <property type="entry name" value="HUPs"/>
    <property type="match status" value="1"/>
</dbReference>
<protein>
    <recommendedName>
        <fullName evidence="7">GMPS ATP-PPase domain-containing protein</fullName>
    </recommendedName>
</protein>
<dbReference type="GO" id="GO:0003921">
    <property type="term" value="F:GMP synthase activity"/>
    <property type="evidence" value="ECO:0007669"/>
    <property type="project" value="InterPro"/>
</dbReference>
<dbReference type="InterPro" id="IPR025777">
    <property type="entry name" value="GMPS_ATP_PPase_dom"/>
</dbReference>
<gene>
    <name evidence="8" type="ORF">DILT_LOCUS885</name>
</gene>
<dbReference type="EMBL" id="UYRU01004609">
    <property type="protein sequence ID" value="VDK37667.1"/>
    <property type="molecule type" value="Genomic_DNA"/>
</dbReference>
<dbReference type="GO" id="GO:0005524">
    <property type="term" value="F:ATP binding"/>
    <property type="evidence" value="ECO:0007669"/>
    <property type="project" value="UniProtKB-UniRule"/>
</dbReference>
<accession>A0A3P6PXF0</accession>
<evidence type="ECO:0000256" key="2">
    <source>
        <dbReference type="ARBA" id="ARBA00022741"/>
    </source>
</evidence>
<dbReference type="OrthoDB" id="1724632at2759"/>
<dbReference type="SUPFAM" id="SSF52402">
    <property type="entry name" value="Adenine nucleotide alpha hydrolases-like"/>
    <property type="match status" value="1"/>
</dbReference>
<name>A0A3P6PXF0_DIBLA</name>
<evidence type="ECO:0000256" key="4">
    <source>
        <dbReference type="ARBA" id="ARBA00022755"/>
    </source>
</evidence>
<evidence type="ECO:0000256" key="6">
    <source>
        <dbReference type="PROSITE-ProRule" id="PRU00886"/>
    </source>
</evidence>
<dbReference type="PANTHER" id="PTHR11922:SF2">
    <property type="entry name" value="GMP SYNTHASE [GLUTAMINE-HYDROLYZING]"/>
    <property type="match status" value="1"/>
</dbReference>
<organism evidence="8 9">
    <name type="scientific">Dibothriocephalus latus</name>
    <name type="common">Fish tapeworm</name>
    <name type="synonym">Diphyllobothrium latum</name>
    <dbReference type="NCBI Taxonomy" id="60516"/>
    <lineage>
        <taxon>Eukaryota</taxon>
        <taxon>Metazoa</taxon>
        <taxon>Spiralia</taxon>
        <taxon>Lophotrochozoa</taxon>
        <taxon>Platyhelminthes</taxon>
        <taxon>Cestoda</taxon>
        <taxon>Eucestoda</taxon>
        <taxon>Diphyllobothriidea</taxon>
        <taxon>Diphyllobothriidae</taxon>
        <taxon>Dibothriocephalus</taxon>
    </lineage>
</organism>
<sequence>MTPCGSKILHNFLFDIAGLQAEFQMPNRIQACIDNLREKVGQNKVLLLLSGGVDSTVCAALTSRALNPEQVVAVHINTGFMRKNESEMVVAALQKLNVNGTALSFHSLVTCHLSKPCI</sequence>
<keyword evidence="5 6" id="KW-0067">ATP-binding</keyword>
<feature type="binding site" evidence="6">
    <location>
        <begin position="50"/>
        <end position="56"/>
    </location>
    <ligand>
        <name>ATP</name>
        <dbReference type="ChEBI" id="CHEBI:30616"/>
    </ligand>
</feature>
<dbReference type="GO" id="GO:0005829">
    <property type="term" value="C:cytosol"/>
    <property type="evidence" value="ECO:0007669"/>
    <property type="project" value="TreeGrafter"/>
</dbReference>